<gene>
    <name evidence="1" type="ORF">O6H91_09G020700</name>
</gene>
<dbReference type="EMBL" id="CM055100">
    <property type="protein sequence ID" value="KAJ7542987.1"/>
    <property type="molecule type" value="Genomic_DNA"/>
</dbReference>
<sequence length="200" mass="22125">MQADLVEMGSETPLNFVLNTGAFIPSLGLGTVIGPSDSESSVVEGVLYALEVGYRHFDTASLYTSETALGKAFKEAFQKGLVSRDEIFVTTKLWNTHHDPERALVALKESLQIVRQQINGQEFYTSCVVFYVAFSFRGLAISAGNKNLHVFLQISINQTWSMPQKALSLFIKEFDSSRSFIRMPKSSPANSNLPFSPLTC</sequence>
<comment type="caution">
    <text evidence="1">The sequence shown here is derived from an EMBL/GenBank/DDBJ whole genome shotgun (WGS) entry which is preliminary data.</text>
</comment>
<accession>A0ACC2CMQ4</accession>
<name>A0ACC2CMQ4_DIPCM</name>
<evidence type="ECO:0000313" key="1">
    <source>
        <dbReference type="EMBL" id="KAJ7542987.1"/>
    </source>
</evidence>
<keyword evidence="2" id="KW-1185">Reference proteome</keyword>
<dbReference type="Proteomes" id="UP001162992">
    <property type="component" value="Chromosome 9"/>
</dbReference>
<reference evidence="2" key="1">
    <citation type="journal article" date="2024" name="Proc. Natl. Acad. Sci. U.S.A.">
        <title>Extraordinary preservation of gene collinearity over three hundred million years revealed in homosporous lycophytes.</title>
        <authorList>
            <person name="Li C."/>
            <person name="Wickell D."/>
            <person name="Kuo L.Y."/>
            <person name="Chen X."/>
            <person name="Nie B."/>
            <person name="Liao X."/>
            <person name="Peng D."/>
            <person name="Ji J."/>
            <person name="Jenkins J."/>
            <person name="Williams M."/>
            <person name="Shu S."/>
            <person name="Plott C."/>
            <person name="Barry K."/>
            <person name="Rajasekar S."/>
            <person name="Grimwood J."/>
            <person name="Han X."/>
            <person name="Sun S."/>
            <person name="Hou Z."/>
            <person name="He W."/>
            <person name="Dai G."/>
            <person name="Sun C."/>
            <person name="Schmutz J."/>
            <person name="Leebens-Mack J.H."/>
            <person name="Li F.W."/>
            <person name="Wang L."/>
        </authorList>
    </citation>
    <scope>NUCLEOTIDE SEQUENCE [LARGE SCALE GENOMIC DNA]</scope>
    <source>
        <strain evidence="2">cv. PW_Plant_1</strain>
    </source>
</reference>
<evidence type="ECO:0000313" key="2">
    <source>
        <dbReference type="Proteomes" id="UP001162992"/>
    </source>
</evidence>
<protein>
    <submittedName>
        <fullName evidence="1">Uncharacterized protein</fullName>
    </submittedName>
</protein>
<organism evidence="1 2">
    <name type="scientific">Diphasiastrum complanatum</name>
    <name type="common">Issler's clubmoss</name>
    <name type="synonym">Lycopodium complanatum</name>
    <dbReference type="NCBI Taxonomy" id="34168"/>
    <lineage>
        <taxon>Eukaryota</taxon>
        <taxon>Viridiplantae</taxon>
        <taxon>Streptophyta</taxon>
        <taxon>Embryophyta</taxon>
        <taxon>Tracheophyta</taxon>
        <taxon>Lycopodiopsida</taxon>
        <taxon>Lycopodiales</taxon>
        <taxon>Lycopodiaceae</taxon>
        <taxon>Lycopodioideae</taxon>
        <taxon>Diphasiastrum</taxon>
    </lineage>
</organism>
<proteinExistence type="predicted"/>